<dbReference type="AlphaFoldDB" id="A0A371DN89"/>
<evidence type="ECO:0000313" key="2">
    <source>
        <dbReference type="Proteomes" id="UP000256964"/>
    </source>
</evidence>
<evidence type="ECO:0000313" key="1">
    <source>
        <dbReference type="EMBL" id="RDX53991.1"/>
    </source>
</evidence>
<dbReference type="EMBL" id="KZ857385">
    <property type="protein sequence ID" value="RDX53991.1"/>
    <property type="molecule type" value="Genomic_DNA"/>
</dbReference>
<accession>A0A371DN89</accession>
<proteinExistence type="predicted"/>
<keyword evidence="2" id="KW-1185">Reference proteome</keyword>
<gene>
    <name evidence="1" type="ORF">OH76DRAFT_1054913</name>
</gene>
<dbReference type="Proteomes" id="UP000256964">
    <property type="component" value="Unassembled WGS sequence"/>
</dbReference>
<organism evidence="1 2">
    <name type="scientific">Lentinus brumalis</name>
    <dbReference type="NCBI Taxonomy" id="2498619"/>
    <lineage>
        <taxon>Eukaryota</taxon>
        <taxon>Fungi</taxon>
        <taxon>Dikarya</taxon>
        <taxon>Basidiomycota</taxon>
        <taxon>Agaricomycotina</taxon>
        <taxon>Agaricomycetes</taxon>
        <taxon>Polyporales</taxon>
        <taxon>Polyporaceae</taxon>
        <taxon>Lentinus</taxon>
    </lineage>
</organism>
<reference evidence="1 2" key="1">
    <citation type="journal article" date="2018" name="Biotechnol. Biofuels">
        <title>Integrative visual omics of the white-rot fungus Polyporus brumalis exposes the biotechnological potential of its oxidative enzymes for delignifying raw plant biomass.</title>
        <authorList>
            <person name="Miyauchi S."/>
            <person name="Rancon A."/>
            <person name="Drula E."/>
            <person name="Hage H."/>
            <person name="Chaduli D."/>
            <person name="Favel A."/>
            <person name="Grisel S."/>
            <person name="Henrissat B."/>
            <person name="Herpoel-Gimbert I."/>
            <person name="Ruiz-Duenas F.J."/>
            <person name="Chevret D."/>
            <person name="Hainaut M."/>
            <person name="Lin J."/>
            <person name="Wang M."/>
            <person name="Pangilinan J."/>
            <person name="Lipzen A."/>
            <person name="Lesage-Meessen L."/>
            <person name="Navarro D."/>
            <person name="Riley R."/>
            <person name="Grigoriev I.V."/>
            <person name="Zhou S."/>
            <person name="Raouche S."/>
            <person name="Rosso M.N."/>
        </authorList>
    </citation>
    <scope>NUCLEOTIDE SEQUENCE [LARGE SCALE GENOMIC DNA]</scope>
    <source>
        <strain evidence="1 2">BRFM 1820</strain>
    </source>
</reference>
<dbReference type="PROSITE" id="PS51257">
    <property type="entry name" value="PROKAR_LIPOPROTEIN"/>
    <property type="match status" value="1"/>
</dbReference>
<name>A0A371DN89_9APHY</name>
<sequence length="92" mass="9828">MSPRRTSCGPPTSLPVVWMYSGGSCALTALHVTSIHTPPLLVDPPCIGARCHSPQCGTTRSEICDSCGPTAKSPRVRYTQSAFQLMSEHITV</sequence>
<protein>
    <submittedName>
        <fullName evidence="1">Uncharacterized protein</fullName>
    </submittedName>
</protein>